<feature type="site" description="Important for activity" evidence="9 13">
    <location>
        <position position="98"/>
    </location>
</feature>
<dbReference type="Pfam" id="PF00745">
    <property type="entry name" value="GlutR_dimer"/>
    <property type="match status" value="1"/>
</dbReference>
<comment type="subunit">
    <text evidence="9">Homodimer.</text>
</comment>
<evidence type="ECO:0000313" key="18">
    <source>
        <dbReference type="EMBL" id="AXA36983.1"/>
    </source>
</evidence>
<gene>
    <name evidence="9" type="primary">hemA</name>
    <name evidence="18" type="ORF">BRCON_2206</name>
</gene>
<keyword evidence="5 9" id="KW-0560">Oxidoreductase</keyword>
<evidence type="ECO:0000256" key="11">
    <source>
        <dbReference type="PIRSR" id="PIRSR000445-2"/>
    </source>
</evidence>
<evidence type="ECO:0000256" key="3">
    <source>
        <dbReference type="ARBA" id="ARBA00012970"/>
    </source>
</evidence>
<dbReference type="PIRSF" id="PIRSF000445">
    <property type="entry name" value="4pyrrol_synth_GluRdtase"/>
    <property type="match status" value="1"/>
</dbReference>
<evidence type="ECO:0000256" key="9">
    <source>
        <dbReference type="HAMAP-Rule" id="MF_00087"/>
    </source>
</evidence>
<dbReference type="EMBL" id="CP030759">
    <property type="protein sequence ID" value="AXA36983.1"/>
    <property type="molecule type" value="Genomic_DNA"/>
</dbReference>
<evidence type="ECO:0000313" key="19">
    <source>
        <dbReference type="Proteomes" id="UP000262583"/>
    </source>
</evidence>
<dbReference type="HAMAP" id="MF_00087">
    <property type="entry name" value="Glu_tRNA_reductase"/>
    <property type="match status" value="1"/>
</dbReference>
<evidence type="ECO:0000256" key="14">
    <source>
        <dbReference type="RuleBase" id="RU000584"/>
    </source>
</evidence>
<dbReference type="InterPro" id="IPR006151">
    <property type="entry name" value="Shikm_DH/Glu-tRNA_Rdtase"/>
</dbReference>
<dbReference type="InterPro" id="IPR036343">
    <property type="entry name" value="GluRdtase_N_sf"/>
</dbReference>
<name>A0A2Z4Y966_SUMC1</name>
<keyword evidence="4 9" id="KW-0521">NADP</keyword>
<protein>
    <recommendedName>
        <fullName evidence="8 9">Glutamyl-tRNA reductase</fullName>
        <shortName evidence="9">GluTR</shortName>
        <ecNumber evidence="3 9">1.2.1.70</ecNumber>
    </recommendedName>
</protein>
<evidence type="ECO:0000256" key="13">
    <source>
        <dbReference type="PIRSR" id="PIRSR000445-4"/>
    </source>
</evidence>
<dbReference type="EC" id="1.2.1.70" evidence="3 9"/>
<evidence type="ECO:0000256" key="12">
    <source>
        <dbReference type="PIRSR" id="PIRSR000445-3"/>
    </source>
</evidence>
<dbReference type="SUPFAM" id="SSF69742">
    <property type="entry name" value="Glutamyl tRNA-reductase catalytic, N-terminal domain"/>
    <property type="match status" value="1"/>
</dbReference>
<dbReference type="Gene3D" id="3.30.460.30">
    <property type="entry name" value="Glutamyl-tRNA reductase, N-terminal domain"/>
    <property type="match status" value="1"/>
</dbReference>
<dbReference type="Pfam" id="PF01488">
    <property type="entry name" value="Shikimate_DH"/>
    <property type="match status" value="1"/>
</dbReference>
<feature type="binding site" evidence="9 11">
    <location>
        <position position="108"/>
    </location>
    <ligand>
        <name>substrate</name>
    </ligand>
</feature>
<proteinExistence type="inferred from homology"/>
<dbReference type="InterPro" id="IPR018214">
    <property type="entry name" value="GluRdtase_CS"/>
</dbReference>
<feature type="domain" description="Quinate/shikimate 5-dehydrogenase/glutamyl-tRNA reductase" evidence="16">
    <location>
        <begin position="170"/>
        <end position="305"/>
    </location>
</feature>
<evidence type="ECO:0000256" key="4">
    <source>
        <dbReference type="ARBA" id="ARBA00022857"/>
    </source>
</evidence>
<evidence type="ECO:0000256" key="7">
    <source>
        <dbReference type="ARBA" id="ARBA00047464"/>
    </source>
</evidence>
<dbReference type="InterPro" id="IPR015896">
    <property type="entry name" value="4pyrrol_synth_GluRdtase_dimer"/>
</dbReference>
<dbReference type="PANTHER" id="PTHR43013:SF1">
    <property type="entry name" value="GLUTAMYL-TRNA REDUCTASE"/>
    <property type="match status" value="1"/>
</dbReference>
<dbReference type="UniPathway" id="UPA00251">
    <property type="reaction ID" value="UER00316"/>
</dbReference>
<feature type="binding site" evidence="9 12">
    <location>
        <begin position="188"/>
        <end position="193"/>
    </location>
    <ligand>
        <name>NADP(+)</name>
        <dbReference type="ChEBI" id="CHEBI:58349"/>
    </ligand>
</feature>
<dbReference type="GO" id="GO:0050661">
    <property type="term" value="F:NADP binding"/>
    <property type="evidence" value="ECO:0007669"/>
    <property type="project" value="InterPro"/>
</dbReference>
<evidence type="ECO:0000256" key="1">
    <source>
        <dbReference type="ARBA" id="ARBA00005059"/>
    </source>
</evidence>
<feature type="domain" description="Tetrapyrrole biosynthesis glutamyl-tRNA reductase dimerisation" evidence="15">
    <location>
        <begin position="319"/>
        <end position="418"/>
    </location>
</feature>
<evidence type="ECO:0000256" key="10">
    <source>
        <dbReference type="PIRSR" id="PIRSR000445-1"/>
    </source>
</evidence>
<evidence type="ECO:0000256" key="6">
    <source>
        <dbReference type="ARBA" id="ARBA00023244"/>
    </source>
</evidence>
<dbReference type="InterPro" id="IPR015895">
    <property type="entry name" value="4pyrrol_synth_GluRdtase_N"/>
</dbReference>
<evidence type="ECO:0000256" key="8">
    <source>
        <dbReference type="ARBA" id="ARBA00068659"/>
    </source>
</evidence>
<dbReference type="GO" id="GO:0019353">
    <property type="term" value="P:protoporphyrinogen IX biosynthetic process from glutamate"/>
    <property type="evidence" value="ECO:0007669"/>
    <property type="project" value="TreeGrafter"/>
</dbReference>
<dbReference type="Gene3D" id="3.40.50.720">
    <property type="entry name" value="NAD(P)-binding Rossmann-like Domain"/>
    <property type="match status" value="1"/>
</dbReference>
<comment type="domain">
    <text evidence="9">Possesses an unusual extended V-shaped dimeric structure with each monomer consisting of three distinct domains arranged along a curved 'spinal' alpha-helix. The N-terminal catalytic domain specifically recognizes the glutamate moiety of the substrate. The second domain is the NADPH-binding domain, and the third C-terminal domain is responsible for dimerization.</text>
</comment>
<dbReference type="PANTHER" id="PTHR43013">
    <property type="entry name" value="GLUTAMYL-TRNA REDUCTASE"/>
    <property type="match status" value="1"/>
</dbReference>
<feature type="binding site" evidence="9 11">
    <location>
        <begin position="113"/>
        <end position="115"/>
    </location>
    <ligand>
        <name>substrate</name>
    </ligand>
</feature>
<dbReference type="AlphaFoldDB" id="A0A2Z4Y966"/>
<evidence type="ECO:0000256" key="5">
    <source>
        <dbReference type="ARBA" id="ARBA00023002"/>
    </source>
</evidence>
<dbReference type="CDD" id="cd05213">
    <property type="entry name" value="NAD_bind_Glutamyl_tRNA_reduct"/>
    <property type="match status" value="1"/>
</dbReference>
<feature type="binding site" evidence="9 11">
    <location>
        <begin position="49"/>
        <end position="52"/>
    </location>
    <ligand>
        <name>substrate</name>
    </ligand>
</feature>
<dbReference type="InterPro" id="IPR036453">
    <property type="entry name" value="GluRdtase_dimer_dom_sf"/>
</dbReference>
<accession>A0A2Z4Y966</accession>
<evidence type="ECO:0000259" key="17">
    <source>
        <dbReference type="Pfam" id="PF05201"/>
    </source>
</evidence>
<dbReference type="InterPro" id="IPR036291">
    <property type="entry name" value="NAD(P)-bd_dom_sf"/>
</dbReference>
<dbReference type="KEGG" id="schv:BRCON_2206"/>
<sequence>MQIVVTGLNHRTAPVELREQFAIPEAQLGEALEVLLAQNGVSEGVILSTCNRVELYTVESASGERQGSASFFREFFHVTEHRYINHLYRLYDAAAVRHLFNVASSLDSMIVGEPQILGQVKQAFLRAQEVRATGPILNHLFTHALAVGKRARSETAVGTQAVSVPSAAVDLARTIFDRLEGKRVVVIGRGKMSELALRHLKRENVREVIVVGRCLGHAHRFAKEVGASARPFDEALTFLDDADIVLASTRAPHMLLSAAAVRQLMRRRHNRLLLIVDISVPRVVDPAVNDLENVYLFNIDHLEEIVAENYRLRLEEARKAGALIEEETAEFLEWFNSRQVVPTIQAFREYLETVRREEVQRVLSDLSRFTPEQRELIEQFSRALVNKIAHTPTVRLKSAPDPETASQFSAALQALFDLQERQNRK</sequence>
<dbReference type="SUPFAM" id="SSF51735">
    <property type="entry name" value="NAD(P)-binding Rossmann-fold domains"/>
    <property type="match status" value="1"/>
</dbReference>
<comment type="pathway">
    <text evidence="1 9 14">Porphyrin-containing compound metabolism; protoporphyrin-IX biosynthesis; 5-aminolevulinate from L-glutamyl-tRNA(Glu): step 1/2.</text>
</comment>
<organism evidence="18 19">
    <name type="scientific">Sumerlaea chitinivorans</name>
    <dbReference type="NCBI Taxonomy" id="2250252"/>
    <lineage>
        <taxon>Bacteria</taxon>
        <taxon>Candidatus Sumerlaeota</taxon>
        <taxon>Candidatus Sumerlaeia</taxon>
        <taxon>Candidatus Sumerlaeales</taxon>
        <taxon>Candidatus Sumerlaeaceae</taxon>
        <taxon>Candidatus Sumerlaea</taxon>
    </lineage>
</organism>
<dbReference type="InterPro" id="IPR000343">
    <property type="entry name" value="4pyrrol_synth_GluRdtase"/>
</dbReference>
<keyword evidence="6 9" id="KW-0627">Porphyrin biosynthesis</keyword>
<reference evidence="18 19" key="1">
    <citation type="submission" date="2018-05" db="EMBL/GenBank/DDBJ databases">
        <title>A metagenomic window into the 2 km-deep terrestrial subsurface aquifer revealed taxonomically and functionally diverse microbial community comprising novel uncultured bacterial lineages.</title>
        <authorList>
            <person name="Kadnikov V.V."/>
            <person name="Mardanov A.V."/>
            <person name="Beletsky A.V."/>
            <person name="Banks D."/>
            <person name="Pimenov N.V."/>
            <person name="Frank Y.A."/>
            <person name="Karnachuk O.V."/>
            <person name="Ravin N.V."/>
        </authorList>
    </citation>
    <scope>NUCLEOTIDE SEQUENCE [LARGE SCALE GENOMIC DNA]</scope>
    <source>
        <strain evidence="18">BY</strain>
    </source>
</reference>
<comment type="catalytic activity">
    <reaction evidence="7 9 14">
        <text>(S)-4-amino-5-oxopentanoate + tRNA(Glu) + NADP(+) = L-glutamyl-tRNA(Glu) + NADPH + H(+)</text>
        <dbReference type="Rhea" id="RHEA:12344"/>
        <dbReference type="Rhea" id="RHEA-COMP:9663"/>
        <dbReference type="Rhea" id="RHEA-COMP:9680"/>
        <dbReference type="ChEBI" id="CHEBI:15378"/>
        <dbReference type="ChEBI" id="CHEBI:57501"/>
        <dbReference type="ChEBI" id="CHEBI:57783"/>
        <dbReference type="ChEBI" id="CHEBI:58349"/>
        <dbReference type="ChEBI" id="CHEBI:78442"/>
        <dbReference type="ChEBI" id="CHEBI:78520"/>
        <dbReference type="EC" id="1.2.1.70"/>
    </reaction>
</comment>
<evidence type="ECO:0000259" key="15">
    <source>
        <dbReference type="Pfam" id="PF00745"/>
    </source>
</evidence>
<evidence type="ECO:0000259" key="16">
    <source>
        <dbReference type="Pfam" id="PF01488"/>
    </source>
</evidence>
<feature type="domain" description="Glutamyl-tRNA reductase N-terminal" evidence="17">
    <location>
        <begin position="7"/>
        <end position="155"/>
    </location>
</feature>
<comment type="similarity">
    <text evidence="2 9 14">Belongs to the glutamyl-tRNA reductase family.</text>
</comment>
<dbReference type="Proteomes" id="UP000262583">
    <property type="component" value="Chromosome"/>
</dbReference>
<dbReference type="FunFam" id="3.40.50.720:FF:000031">
    <property type="entry name" value="Glutamyl-tRNA reductase"/>
    <property type="match status" value="1"/>
</dbReference>
<dbReference type="GO" id="GO:0008883">
    <property type="term" value="F:glutamyl-tRNA reductase activity"/>
    <property type="evidence" value="ECO:0007669"/>
    <property type="project" value="UniProtKB-UniRule"/>
</dbReference>
<dbReference type="FunFam" id="3.30.460.30:FF:000001">
    <property type="entry name" value="Glutamyl-tRNA reductase"/>
    <property type="match status" value="1"/>
</dbReference>
<evidence type="ECO:0000256" key="2">
    <source>
        <dbReference type="ARBA" id="ARBA00005916"/>
    </source>
</evidence>
<dbReference type="Pfam" id="PF05201">
    <property type="entry name" value="GlutR_N"/>
    <property type="match status" value="1"/>
</dbReference>
<dbReference type="PROSITE" id="PS00747">
    <property type="entry name" value="GLUTR"/>
    <property type="match status" value="1"/>
</dbReference>
<dbReference type="NCBIfam" id="TIGR01035">
    <property type="entry name" value="hemA"/>
    <property type="match status" value="1"/>
</dbReference>
<comment type="function">
    <text evidence="9">Catalyzes the NADPH-dependent reduction of glutamyl-tRNA(Glu) to glutamate 1-semialdehyde (GSA).</text>
</comment>
<comment type="miscellaneous">
    <text evidence="9">During catalysis, the active site Cys acts as a nucleophile attacking the alpha-carbonyl group of tRNA-bound glutamate with the formation of a thioester intermediate between enzyme and glutamate, and the concomitant release of tRNA(Glu). The thioester intermediate is finally reduced by direct hydride transfer from NADPH, to form the product GSA.</text>
</comment>
<feature type="active site" description="Nucleophile" evidence="9 10">
    <location>
        <position position="50"/>
    </location>
</feature>
<feature type="binding site" evidence="9 11">
    <location>
        <position position="119"/>
    </location>
    <ligand>
        <name>substrate</name>
    </ligand>
</feature>
<dbReference type="SUPFAM" id="SSF69075">
    <property type="entry name" value="Glutamyl tRNA-reductase dimerization domain"/>
    <property type="match status" value="1"/>
</dbReference>